<dbReference type="RefSeq" id="WP_036438489.1">
    <property type="nucleotide sequence ID" value="NZ_CP033021.1"/>
</dbReference>
<dbReference type="InterPro" id="IPR036514">
    <property type="entry name" value="SGNH_hydro_sf"/>
</dbReference>
<dbReference type="GO" id="GO:0016788">
    <property type="term" value="F:hydrolase activity, acting on ester bonds"/>
    <property type="evidence" value="ECO:0007669"/>
    <property type="project" value="InterPro"/>
</dbReference>
<dbReference type="EMBL" id="CP033021">
    <property type="protein sequence ID" value="AYN65365.1"/>
    <property type="molecule type" value="Genomic_DNA"/>
</dbReference>
<dbReference type="Proteomes" id="UP000029712">
    <property type="component" value="Chromosome"/>
</dbReference>
<dbReference type="AlphaFoldDB" id="A0A454C9M0"/>
<dbReference type="OrthoDB" id="399880at2"/>
<organism evidence="1 2">
    <name type="scientific">Metamycoplasma hominis</name>
    <name type="common">Mycoplasma hominis</name>
    <dbReference type="NCBI Taxonomy" id="2098"/>
    <lineage>
        <taxon>Bacteria</taxon>
        <taxon>Bacillati</taxon>
        <taxon>Mycoplasmatota</taxon>
        <taxon>Mycoplasmoidales</taxon>
        <taxon>Metamycoplasmataceae</taxon>
        <taxon>Metamycoplasma</taxon>
    </lineage>
</organism>
<proteinExistence type="predicted"/>
<evidence type="ECO:0000313" key="1">
    <source>
        <dbReference type="EMBL" id="AYN65365.1"/>
    </source>
</evidence>
<dbReference type="Pfam" id="PF00657">
    <property type="entry name" value="Lipase_GDSL"/>
    <property type="match status" value="1"/>
</dbReference>
<dbReference type="Gene3D" id="3.40.50.1110">
    <property type="entry name" value="SGNH hydrolase"/>
    <property type="match status" value="1"/>
</dbReference>
<evidence type="ECO:0000313" key="2">
    <source>
        <dbReference type="Proteomes" id="UP000029712"/>
    </source>
</evidence>
<reference evidence="1 2" key="1">
    <citation type="submission" date="2014-08" db="EMBL/GenBank/DDBJ databases">
        <authorList>
            <person name="Kuleshov K."/>
            <person name="Dedkov V."/>
            <person name="Markelov M."/>
            <person name="Pimkina E."/>
        </authorList>
    </citation>
    <scope>NUCLEOTIDE SEQUENCE [LARGE SCALE GENOMIC DNA]</scope>
    <source>
        <strain evidence="2">TOA</strain>
    </source>
</reference>
<name>A0A454C9M0_METHO</name>
<sequence>MAKNQKYNLNDEIKYVALGDSFAAGFNSKVGFNTNGKLSNGNIDGLGYPSFLALKLRDLNYRLTSFYNLAIPAGNLDIIYALTSNNENDLIANSKSLDLLQSIDWHVSNPSKNFFDEFFLNWNISKKNFSFYKETISKANFITITAGFSDLIFKMPFYKLTNLITAKNETKTNLIIEIKKDFENIGKEIISKYQKLVEYIQKINPLANIVVTNYAKPFMALQDLINSIYISSSYNNEFDLVEMIQDLLNNVAKEVAKKCQCLYVDIYEEKYWKEHQNYLYENLFSWFCTEKGYKKVAYDLLAKLSLTSEFKMSNLIQYCSDSEYWNQTLENQDQQLFSLYNNDLDLLENIYGINKNFNILIDSKLEISLKRYLYKHLNNSEFIQLINRYSSYDIHNIAWHYLKNKFFGAKTKYEFYKLIDAFLSNETNSKAIFLTLFKDGKIDDILFRLQSRLEDVLLTKKTIINFDLREQWNYILGNYQYLIYDVFKQFFSAGIIEENKEEIKKIALTFAKESLNTDLLMFLFSFNDNQKYIEIKKFLSQLNTFKEFIYFIVETLLNYSDIYAKLKTFDELWTNLIVNNKYNLIYLLDKAFIEISKDEEIQETINFILNTYFSKQNCQELKPRDKKIASENIKYILETFKNHSYFLNNLFNHFINKIKTISPYNLIVKTKKLNSIFKLRNIIIFDRYVLSSLKISKAILVLISIKNKNKL</sequence>
<gene>
    <name evidence="1" type="ORF">KN71_001450</name>
</gene>
<accession>A0A454C9M0</accession>
<keyword evidence="1" id="KW-0378">Hydrolase</keyword>
<dbReference type="SUPFAM" id="SSF52266">
    <property type="entry name" value="SGNH hydrolase"/>
    <property type="match status" value="1"/>
</dbReference>
<dbReference type="InterPro" id="IPR001087">
    <property type="entry name" value="GDSL"/>
</dbReference>
<reference evidence="1 2" key="2">
    <citation type="submission" date="2018-10" db="EMBL/GenBank/DDBJ databases">
        <title>Detection and isolation of Mycoplasma hominis as a predominant microorganism from pelvic cavity of patient with salpingitis and tubo-ovarian abscess.</title>
        <authorList>
            <person name="Guschin A.E."/>
            <person name="Khayrullina G.A."/>
            <person name="Rakovskaya I.V."/>
            <person name="Shelenkov A.A."/>
            <person name="Shagin D.A."/>
        </authorList>
    </citation>
    <scope>NUCLEOTIDE SEQUENCE [LARGE SCALE GENOMIC DNA]</scope>
    <source>
        <strain evidence="2">TOA</strain>
    </source>
</reference>
<protein>
    <submittedName>
        <fullName evidence="1">SGNH/GDSL hydrolase family protein</fullName>
    </submittedName>
</protein>